<evidence type="ECO:0000313" key="2">
    <source>
        <dbReference type="EMBL" id="GJT80402.1"/>
    </source>
</evidence>
<evidence type="ECO:0000313" key="3">
    <source>
        <dbReference type="Proteomes" id="UP001151760"/>
    </source>
</evidence>
<feature type="compositionally biased region" description="Polar residues" evidence="1">
    <location>
        <begin position="20"/>
        <end position="36"/>
    </location>
</feature>
<keyword evidence="3" id="KW-1185">Reference proteome</keyword>
<dbReference type="Proteomes" id="UP001151760">
    <property type="component" value="Unassembled WGS sequence"/>
</dbReference>
<reference evidence="2" key="2">
    <citation type="submission" date="2022-01" db="EMBL/GenBank/DDBJ databases">
        <authorList>
            <person name="Yamashiro T."/>
            <person name="Shiraishi A."/>
            <person name="Satake H."/>
            <person name="Nakayama K."/>
        </authorList>
    </citation>
    <scope>NUCLEOTIDE SEQUENCE</scope>
</reference>
<protein>
    <submittedName>
        <fullName evidence="2">Uncharacterized protein</fullName>
    </submittedName>
</protein>
<proteinExistence type="predicted"/>
<comment type="caution">
    <text evidence="2">The sequence shown here is derived from an EMBL/GenBank/DDBJ whole genome shotgun (WGS) entry which is preliminary data.</text>
</comment>
<name>A0ABQ5GXN5_9ASTR</name>
<organism evidence="2 3">
    <name type="scientific">Tanacetum coccineum</name>
    <dbReference type="NCBI Taxonomy" id="301880"/>
    <lineage>
        <taxon>Eukaryota</taxon>
        <taxon>Viridiplantae</taxon>
        <taxon>Streptophyta</taxon>
        <taxon>Embryophyta</taxon>
        <taxon>Tracheophyta</taxon>
        <taxon>Spermatophyta</taxon>
        <taxon>Magnoliopsida</taxon>
        <taxon>eudicotyledons</taxon>
        <taxon>Gunneridae</taxon>
        <taxon>Pentapetalae</taxon>
        <taxon>asterids</taxon>
        <taxon>campanulids</taxon>
        <taxon>Asterales</taxon>
        <taxon>Asteraceae</taxon>
        <taxon>Asteroideae</taxon>
        <taxon>Anthemideae</taxon>
        <taxon>Anthemidinae</taxon>
        <taxon>Tanacetum</taxon>
    </lineage>
</organism>
<gene>
    <name evidence="2" type="ORF">Tco_1054744</name>
</gene>
<evidence type="ECO:0000256" key="1">
    <source>
        <dbReference type="SAM" id="MobiDB-lite"/>
    </source>
</evidence>
<accession>A0ABQ5GXN5</accession>
<dbReference type="EMBL" id="BQNB010018988">
    <property type="protein sequence ID" value="GJT80402.1"/>
    <property type="molecule type" value="Genomic_DNA"/>
</dbReference>
<feature type="region of interest" description="Disordered" evidence="1">
    <location>
        <begin position="20"/>
        <end position="68"/>
    </location>
</feature>
<feature type="region of interest" description="Disordered" evidence="1">
    <location>
        <begin position="141"/>
        <end position="168"/>
    </location>
</feature>
<feature type="compositionally biased region" description="Acidic residues" evidence="1">
    <location>
        <begin position="144"/>
        <end position="166"/>
    </location>
</feature>
<sequence length="384" mass="44332">MAITTAASLVVAQESDNILKTQSTTMSNDPLSQEIGSSDRPRRQDTTLGGVDAQTRPETASKMSRDPPLLEVNTSRRREDSMEYHDDLTVLSTSPYDFTLYSGCTVRHYSSTTTTLFGDEIHYCLDTCEAEKVRMQGKVKSVMVEDEPEEEKVENEKLEEDNDAEKEELRDSMDVVPRDDVAIDSAFWSLNKDILKITILKTNTPYPSRKIRCICACAYQRPQRNDAQYVNDMAYLRPLDTAIALLCIMSYFLGIEYRLHPYHFNYPKRSPTMEEMLNKFIEEGKREHEEMRAFIYDFQTTNELLFKERNNLLIELRFRVQELLKVINNIPMIDCDVKRVTTRGEKTTTQDVHDNNTNVLPKEPLVVELKKPVRSNDVLTNDQP</sequence>
<reference evidence="2" key="1">
    <citation type="journal article" date="2022" name="Int. J. Mol. Sci.">
        <title>Draft Genome of Tanacetum Coccineum: Genomic Comparison of Closely Related Tanacetum-Family Plants.</title>
        <authorList>
            <person name="Yamashiro T."/>
            <person name="Shiraishi A."/>
            <person name="Nakayama K."/>
            <person name="Satake H."/>
        </authorList>
    </citation>
    <scope>NUCLEOTIDE SEQUENCE</scope>
</reference>